<proteinExistence type="predicted"/>
<dbReference type="GeneID" id="35599172"/>
<dbReference type="EMBL" id="FJUY01000005">
    <property type="protein sequence ID" value="CZT18147.1"/>
    <property type="molecule type" value="Genomic_DNA"/>
</dbReference>
<dbReference type="AlphaFoldDB" id="A0A2D3V0F6"/>
<evidence type="ECO:0000256" key="1">
    <source>
        <dbReference type="SAM" id="MobiDB-lite"/>
    </source>
</evidence>
<feature type="region of interest" description="Disordered" evidence="1">
    <location>
        <begin position="1"/>
        <end position="119"/>
    </location>
</feature>
<evidence type="ECO:0000313" key="3">
    <source>
        <dbReference type="Proteomes" id="UP000225277"/>
    </source>
</evidence>
<keyword evidence="3" id="KW-1185">Reference proteome</keyword>
<evidence type="ECO:0000313" key="2">
    <source>
        <dbReference type="EMBL" id="CZT18147.1"/>
    </source>
</evidence>
<gene>
    <name evidence="2" type="ORF">RCC_03987</name>
</gene>
<reference evidence="2 3" key="1">
    <citation type="submission" date="2016-03" db="EMBL/GenBank/DDBJ databases">
        <authorList>
            <person name="Ploux O."/>
        </authorList>
    </citation>
    <scope>NUCLEOTIDE SEQUENCE [LARGE SCALE GENOMIC DNA]</scope>
    <source>
        <strain evidence="2 3">URUG2</strain>
    </source>
</reference>
<feature type="compositionally biased region" description="Acidic residues" evidence="1">
    <location>
        <begin position="212"/>
        <end position="223"/>
    </location>
</feature>
<feature type="region of interest" description="Disordered" evidence="1">
    <location>
        <begin position="197"/>
        <end position="251"/>
    </location>
</feature>
<sequence length="359" mass="39010">MSDGKKPSIPAWQRAKPASTPPADDPVYSQPESNAIETGDSLKEVEIESQPTESPSEQSEPEIVPADTTSPTTEPHPAAIPPRSATFSKDDFSTYQAQQSQSQPRQIAQQPAPQQRPPPIITYPEFLLSAHKPPPLITPSRVITTIYAATGISALLYGASRWLVTPMVQSLSASRHELLTHSTSKVDEFNEKLSKIVSQIPVPPPKEGEAKEAEDDSSVDSDPTELYHRDMGTQTSDLPTNPAPPQKSPADRETSILNIIESHFAELSDSSDRVAEANKDRQLTINKFRHLLDGMVYNMDGLPTWEAGSDGAMMMKAPGQGKGDMVEELKKEIRGVKGVLLSARRFPSTPGRVASTVAS</sequence>
<feature type="compositionally biased region" description="Low complexity" evidence="1">
    <location>
        <begin position="48"/>
        <end position="65"/>
    </location>
</feature>
<accession>A0A2D3V0F6</accession>
<dbReference type="Proteomes" id="UP000225277">
    <property type="component" value="Unassembled WGS sequence"/>
</dbReference>
<protein>
    <submittedName>
        <fullName evidence="2">Uncharacterized protein</fullName>
    </submittedName>
</protein>
<feature type="compositionally biased region" description="Low complexity" evidence="1">
    <location>
        <begin position="96"/>
        <end position="113"/>
    </location>
</feature>
<organism evidence="2 3">
    <name type="scientific">Ramularia collo-cygni</name>
    <dbReference type="NCBI Taxonomy" id="112498"/>
    <lineage>
        <taxon>Eukaryota</taxon>
        <taxon>Fungi</taxon>
        <taxon>Dikarya</taxon>
        <taxon>Ascomycota</taxon>
        <taxon>Pezizomycotina</taxon>
        <taxon>Dothideomycetes</taxon>
        <taxon>Dothideomycetidae</taxon>
        <taxon>Mycosphaerellales</taxon>
        <taxon>Mycosphaerellaceae</taxon>
        <taxon>Ramularia</taxon>
    </lineage>
</organism>
<name>A0A2D3V0F6_9PEZI</name>
<dbReference type="RefSeq" id="XP_023625037.1">
    <property type="nucleotide sequence ID" value="XM_023769269.1"/>
</dbReference>
<dbReference type="OrthoDB" id="441517at2759"/>